<accession>A0A174ZB90</accession>
<dbReference type="AlphaFoldDB" id="A0A174ZB90"/>
<dbReference type="EMBL" id="CZBY01000005">
    <property type="protein sequence ID" value="CUQ84485.1"/>
    <property type="molecule type" value="Genomic_DNA"/>
</dbReference>
<evidence type="ECO:0000313" key="1">
    <source>
        <dbReference type="EMBL" id="CUQ84485.1"/>
    </source>
</evidence>
<dbReference type="Proteomes" id="UP000095662">
    <property type="component" value="Unassembled WGS sequence"/>
</dbReference>
<gene>
    <name evidence="1" type="ORF">ERS852540_00889</name>
</gene>
<evidence type="ECO:0000313" key="2">
    <source>
        <dbReference type="Proteomes" id="UP000095662"/>
    </source>
</evidence>
<organism evidence="1 2">
    <name type="scientific">[Eubacterium] siraeum</name>
    <dbReference type="NCBI Taxonomy" id="39492"/>
    <lineage>
        <taxon>Bacteria</taxon>
        <taxon>Bacillati</taxon>
        <taxon>Bacillota</taxon>
        <taxon>Clostridia</taxon>
        <taxon>Eubacteriales</taxon>
        <taxon>Oscillospiraceae</taxon>
        <taxon>Oscillospiraceae incertae sedis</taxon>
    </lineage>
</organism>
<name>A0A174ZB90_9FIRM</name>
<reference evidence="1 2" key="1">
    <citation type="submission" date="2015-09" db="EMBL/GenBank/DDBJ databases">
        <authorList>
            <consortium name="Pathogen Informatics"/>
        </authorList>
    </citation>
    <scope>NUCLEOTIDE SEQUENCE [LARGE SCALE GENOMIC DNA]</scope>
    <source>
        <strain evidence="1 2">2789STDY5834928</strain>
    </source>
</reference>
<sequence>MEDRKEWCDISNLGGYQWLTTSAKKVGGPVNLVLLIAGSGAAIYKGGEVLVKNSVKAIKKIRAEKKVIAESSAKIYCVSAQGVSNEGLAFAVGDKFKVLESDGDAVLIEKIGDLTNPYFVSAELLKDISDYKN</sequence>
<dbReference type="STRING" id="39492.ERS852540_00889"/>
<proteinExistence type="predicted"/>
<protein>
    <submittedName>
        <fullName evidence="1">Uncharacterized protein</fullName>
    </submittedName>
</protein>